<keyword evidence="2" id="KW-1185">Reference proteome</keyword>
<accession>A0A9P6PM59</accession>
<organism evidence="1 2">
    <name type="scientific">Actinomortierella ambigua</name>
    <dbReference type="NCBI Taxonomy" id="1343610"/>
    <lineage>
        <taxon>Eukaryota</taxon>
        <taxon>Fungi</taxon>
        <taxon>Fungi incertae sedis</taxon>
        <taxon>Mucoromycota</taxon>
        <taxon>Mortierellomycotina</taxon>
        <taxon>Mortierellomycetes</taxon>
        <taxon>Mortierellales</taxon>
        <taxon>Mortierellaceae</taxon>
        <taxon>Actinomortierella</taxon>
    </lineage>
</organism>
<gene>
    <name evidence="1" type="ORF">DFQ27_000708</name>
</gene>
<name>A0A9P6PM59_9FUNG</name>
<proteinExistence type="predicted"/>
<dbReference type="Proteomes" id="UP000807716">
    <property type="component" value="Unassembled WGS sequence"/>
</dbReference>
<protein>
    <submittedName>
        <fullName evidence="1">Uncharacterized protein</fullName>
    </submittedName>
</protein>
<comment type="caution">
    <text evidence="1">The sequence shown here is derived from an EMBL/GenBank/DDBJ whole genome shotgun (WGS) entry which is preliminary data.</text>
</comment>
<sequence>MLPRPSRKFLKNRFQGFEAEYFLDGLGNKEKHKTSIARLDRDSAIYEATVVVNNMETLAEKGQGIKSTAYKTVQRNLQASVPFSETIKKELVAAMKKKRADEETIKIHHVQGEADLAIRSRARELATSTQLVVEVGNDADYCLGPEIKWLLRPRGSRYIEYYKDAARVILQRYYKDPKVVAASAAYTRDNRLPRKRYSTPYTNGEFLPASCTSGVVGATFVIR</sequence>
<evidence type="ECO:0000313" key="1">
    <source>
        <dbReference type="EMBL" id="KAG0248686.1"/>
    </source>
</evidence>
<reference evidence="1" key="1">
    <citation type="journal article" date="2020" name="Fungal Divers.">
        <title>Resolving the Mortierellaceae phylogeny through synthesis of multi-gene phylogenetics and phylogenomics.</title>
        <authorList>
            <person name="Vandepol N."/>
            <person name="Liber J."/>
            <person name="Desiro A."/>
            <person name="Na H."/>
            <person name="Kennedy M."/>
            <person name="Barry K."/>
            <person name="Grigoriev I.V."/>
            <person name="Miller A.N."/>
            <person name="O'Donnell K."/>
            <person name="Stajich J.E."/>
            <person name="Bonito G."/>
        </authorList>
    </citation>
    <scope>NUCLEOTIDE SEQUENCE</scope>
    <source>
        <strain evidence="1">BC1065</strain>
    </source>
</reference>
<evidence type="ECO:0000313" key="2">
    <source>
        <dbReference type="Proteomes" id="UP000807716"/>
    </source>
</evidence>
<dbReference type="AlphaFoldDB" id="A0A9P6PM59"/>
<dbReference type="EMBL" id="JAAAJB010001190">
    <property type="protein sequence ID" value="KAG0248686.1"/>
    <property type="molecule type" value="Genomic_DNA"/>
</dbReference>
<dbReference type="OrthoDB" id="2435181at2759"/>